<evidence type="ECO:0000259" key="3">
    <source>
        <dbReference type="PROSITE" id="PS51186"/>
    </source>
</evidence>
<dbReference type="InterPro" id="IPR016181">
    <property type="entry name" value="Acyl_CoA_acyltransferase"/>
</dbReference>
<keyword evidence="5" id="KW-1185">Reference proteome</keyword>
<dbReference type="PANTHER" id="PTHR43877">
    <property type="entry name" value="AMINOALKYLPHOSPHONATE N-ACETYLTRANSFERASE-RELATED-RELATED"/>
    <property type="match status" value="1"/>
</dbReference>
<evidence type="ECO:0000313" key="5">
    <source>
        <dbReference type="Proteomes" id="UP000322791"/>
    </source>
</evidence>
<evidence type="ECO:0000256" key="1">
    <source>
        <dbReference type="ARBA" id="ARBA00022679"/>
    </source>
</evidence>
<gene>
    <name evidence="4" type="ORF">FY528_05850</name>
</gene>
<dbReference type="CDD" id="cd04301">
    <property type="entry name" value="NAT_SF"/>
    <property type="match status" value="1"/>
</dbReference>
<accession>A0A5D6V906</accession>
<dbReference type="AlphaFoldDB" id="A0A5D6V906"/>
<dbReference type="PANTHER" id="PTHR43877:SF2">
    <property type="entry name" value="AMINOALKYLPHOSPHONATE N-ACETYLTRANSFERASE-RELATED"/>
    <property type="match status" value="1"/>
</dbReference>
<feature type="domain" description="N-acetyltransferase" evidence="3">
    <location>
        <begin position="1"/>
        <end position="165"/>
    </location>
</feature>
<reference evidence="4 5" key="1">
    <citation type="submission" date="2019-08" db="EMBL/GenBank/DDBJ databases">
        <authorList>
            <person name="Seo M.-J."/>
        </authorList>
    </citation>
    <scope>NUCLEOTIDE SEQUENCE [LARGE SCALE GENOMIC DNA]</scope>
    <source>
        <strain evidence="4 5">KIGAM108</strain>
    </source>
</reference>
<evidence type="ECO:0000256" key="2">
    <source>
        <dbReference type="ARBA" id="ARBA00023315"/>
    </source>
</evidence>
<keyword evidence="1 4" id="KW-0808">Transferase</keyword>
<comment type="caution">
    <text evidence="4">The sequence shown here is derived from an EMBL/GenBank/DDBJ whole genome shotgun (WGS) entry which is preliminary data.</text>
</comment>
<dbReference type="InterPro" id="IPR000182">
    <property type="entry name" value="GNAT_dom"/>
</dbReference>
<dbReference type="InterPro" id="IPR050832">
    <property type="entry name" value="Bact_Acetyltransf"/>
</dbReference>
<dbReference type="EMBL" id="VTHL01000004">
    <property type="protein sequence ID" value="TYZ11996.1"/>
    <property type="molecule type" value="Genomic_DNA"/>
</dbReference>
<dbReference type="Proteomes" id="UP000322791">
    <property type="component" value="Unassembled WGS sequence"/>
</dbReference>
<protein>
    <submittedName>
        <fullName evidence="4">GNAT family N-acetyltransferase</fullName>
    </submittedName>
</protein>
<evidence type="ECO:0000313" key="4">
    <source>
        <dbReference type="EMBL" id="TYZ11996.1"/>
    </source>
</evidence>
<dbReference type="PROSITE" id="PS51186">
    <property type="entry name" value="GNAT"/>
    <property type="match status" value="1"/>
</dbReference>
<dbReference type="GO" id="GO:0016747">
    <property type="term" value="F:acyltransferase activity, transferring groups other than amino-acyl groups"/>
    <property type="evidence" value="ECO:0007669"/>
    <property type="project" value="InterPro"/>
</dbReference>
<dbReference type="Gene3D" id="3.40.630.30">
    <property type="match status" value="1"/>
</dbReference>
<dbReference type="Pfam" id="PF00583">
    <property type="entry name" value="Acetyltransf_1"/>
    <property type="match status" value="1"/>
</dbReference>
<sequence>MTFRPSRLQDAAAIKSLYQQVSGESGGLARQPEEITDEYVLNFLTRSLQRGVALVAEQNGQLVAEIHTYSPGLQIFAHVFGDLTVAVAPAAQGQGVGRKLFTALLTAVQTQFPGVQRVELLVRESNTRAIALYEQLGFHQEGRFLGRVATTQGVEADIPMAWYAPSTSTAPSES</sequence>
<name>A0A5D6V906_9BACT</name>
<keyword evidence="2" id="KW-0012">Acyltransferase</keyword>
<proteinExistence type="predicted"/>
<organism evidence="4 5">
    <name type="scientific">Hymenobacter lutimineralis</name>
    <dbReference type="NCBI Taxonomy" id="2606448"/>
    <lineage>
        <taxon>Bacteria</taxon>
        <taxon>Pseudomonadati</taxon>
        <taxon>Bacteroidota</taxon>
        <taxon>Cytophagia</taxon>
        <taxon>Cytophagales</taxon>
        <taxon>Hymenobacteraceae</taxon>
        <taxon>Hymenobacter</taxon>
    </lineage>
</organism>
<dbReference type="SUPFAM" id="SSF55729">
    <property type="entry name" value="Acyl-CoA N-acyltransferases (Nat)"/>
    <property type="match status" value="1"/>
</dbReference>